<dbReference type="Proteomes" id="UP000187209">
    <property type="component" value="Unassembled WGS sequence"/>
</dbReference>
<accession>A0A1R2AXU8</accession>
<dbReference type="AlphaFoldDB" id="A0A1R2AXU8"/>
<dbReference type="EMBL" id="MPUH01001209">
    <property type="protein sequence ID" value="OMJ69351.1"/>
    <property type="molecule type" value="Genomic_DNA"/>
</dbReference>
<proteinExistence type="predicted"/>
<evidence type="ECO:0000313" key="2">
    <source>
        <dbReference type="Proteomes" id="UP000187209"/>
    </source>
</evidence>
<keyword evidence="2" id="KW-1185">Reference proteome</keyword>
<gene>
    <name evidence="1" type="ORF">SteCoe_32958</name>
</gene>
<name>A0A1R2AXU8_9CILI</name>
<reference evidence="1 2" key="1">
    <citation type="submission" date="2016-11" db="EMBL/GenBank/DDBJ databases">
        <title>The macronuclear genome of Stentor coeruleus: a giant cell with tiny introns.</title>
        <authorList>
            <person name="Slabodnick M."/>
            <person name="Ruby J.G."/>
            <person name="Reiff S.B."/>
            <person name="Swart E.C."/>
            <person name="Gosai S."/>
            <person name="Prabakaran S."/>
            <person name="Witkowska E."/>
            <person name="Larue G.E."/>
            <person name="Fisher S."/>
            <person name="Freeman R.M."/>
            <person name="Gunawardena J."/>
            <person name="Chu W."/>
            <person name="Stover N.A."/>
            <person name="Gregory B.D."/>
            <person name="Nowacki M."/>
            <person name="Derisi J."/>
            <person name="Roy S.W."/>
            <person name="Marshall W.F."/>
            <person name="Sood P."/>
        </authorList>
    </citation>
    <scope>NUCLEOTIDE SEQUENCE [LARGE SCALE GENOMIC DNA]</scope>
    <source>
        <strain evidence="1">WM001</strain>
    </source>
</reference>
<comment type="caution">
    <text evidence="1">The sequence shown here is derived from an EMBL/GenBank/DDBJ whole genome shotgun (WGS) entry which is preliminary data.</text>
</comment>
<protein>
    <submittedName>
        <fullName evidence="1">Uncharacterized protein</fullName>
    </submittedName>
</protein>
<organism evidence="1 2">
    <name type="scientific">Stentor coeruleus</name>
    <dbReference type="NCBI Taxonomy" id="5963"/>
    <lineage>
        <taxon>Eukaryota</taxon>
        <taxon>Sar</taxon>
        <taxon>Alveolata</taxon>
        <taxon>Ciliophora</taxon>
        <taxon>Postciliodesmatophora</taxon>
        <taxon>Heterotrichea</taxon>
        <taxon>Heterotrichida</taxon>
        <taxon>Stentoridae</taxon>
        <taxon>Stentor</taxon>
    </lineage>
</organism>
<sequence length="419" mass="47778">MSIAILDMISDYVAIDFLPAERSILMICSETCLIPSSLKCEHMPEVDIDTLLKGGIYFIRIASDLQKGIIIGSLYSKHRSNYINSQLLIKIYSPRKDIFSNFVLQGTFEILSIPVADLPIRPNPPPAPNQVPDSSTFDGIYMESLSKYSKAILFEKTIRANKIKSAKAQLRNVVDGTIISYRKKFSRNIDFDSDEVVDAIFADFERLGIIINGYTLEYNDSLIDAYFGFSRTMTYIPAHKIQNDYVPSLPTYPSIESPFKYTIESNDSGFPLYNERNFEPCIFQAQPTPGNPFDQNYTMPKPQIRQPEQNFGIPITKPNPHTSLENYIHICSDYAIEKIMVELDSITNILILFRSTSRIIREYFEANKTDVNDDIKKKIVDSCIKIVLDLFFIPETSLSNEQIVADLFKNGKIVLKKRD</sequence>
<evidence type="ECO:0000313" key="1">
    <source>
        <dbReference type="EMBL" id="OMJ69351.1"/>
    </source>
</evidence>